<accession>A0ABX0KDM7</accession>
<organism evidence="9 10">
    <name type="scientific">Acetobacter fallax</name>
    <dbReference type="NCBI Taxonomy" id="1737473"/>
    <lineage>
        <taxon>Bacteria</taxon>
        <taxon>Pseudomonadati</taxon>
        <taxon>Pseudomonadota</taxon>
        <taxon>Alphaproteobacteria</taxon>
        <taxon>Acetobacterales</taxon>
        <taxon>Acetobacteraceae</taxon>
        <taxon>Acetobacter</taxon>
    </lineage>
</organism>
<proteinExistence type="predicted"/>
<protein>
    <submittedName>
        <fullName evidence="9">Glycosyltransferase</fullName>
    </submittedName>
</protein>
<evidence type="ECO:0000256" key="4">
    <source>
        <dbReference type="ARBA" id="ARBA00022692"/>
    </source>
</evidence>
<dbReference type="InterPro" id="IPR050256">
    <property type="entry name" value="Glycosyltransferase_2"/>
</dbReference>
<sequence>MLDKGAPVLSIVVAVLNEQENISSVCSEIAGVLSTLPAVEVVFVDDGSSDGTVAALIEARRIPGLETLRILSHDHCCGKSGAMRTGVRHARGTWIATIDGDGQDDPAEIAALLAMAMAAAEKGRAPLVVGTRPKRSDTVWRKLATRFANGLRQRLLNDGCPDTGAPMKVFRRSDFLDLPYFEGLHRFLPAMMQSYGIPLLCKPVHHRSRLHGQSKYTNFGRAVVGVRDLPGVMWLRNRTRLPSSVREC</sequence>
<keyword evidence="6" id="KW-1133">Transmembrane helix</keyword>
<keyword evidence="1" id="KW-1003">Cell membrane</keyword>
<dbReference type="Pfam" id="PF00535">
    <property type="entry name" value="Glycos_transf_2"/>
    <property type="match status" value="1"/>
</dbReference>
<dbReference type="PANTHER" id="PTHR48090:SF3">
    <property type="entry name" value="UNDECAPRENYL-PHOSPHATE 4-DEOXY-4-FORMAMIDO-L-ARABINOSE TRANSFERASE"/>
    <property type="match status" value="1"/>
</dbReference>
<keyword evidence="10" id="KW-1185">Reference proteome</keyword>
<keyword evidence="5" id="KW-0448">Lipopolysaccharide biosynthesis</keyword>
<evidence type="ECO:0000313" key="9">
    <source>
        <dbReference type="EMBL" id="NHO33191.1"/>
    </source>
</evidence>
<dbReference type="PANTHER" id="PTHR48090">
    <property type="entry name" value="UNDECAPRENYL-PHOSPHATE 4-DEOXY-4-FORMAMIDO-L-ARABINOSE TRANSFERASE-RELATED"/>
    <property type="match status" value="1"/>
</dbReference>
<comment type="caution">
    <text evidence="9">The sequence shown here is derived from an EMBL/GenBank/DDBJ whole genome shotgun (WGS) entry which is preliminary data.</text>
</comment>
<name>A0ABX0KDM7_9PROT</name>
<keyword evidence="4" id="KW-0812">Transmembrane</keyword>
<keyword evidence="3" id="KW-0808">Transferase</keyword>
<keyword evidence="7" id="KW-0472">Membrane</keyword>
<dbReference type="InterPro" id="IPR029044">
    <property type="entry name" value="Nucleotide-diphossugar_trans"/>
</dbReference>
<dbReference type="Gene3D" id="3.90.550.10">
    <property type="entry name" value="Spore Coat Polysaccharide Biosynthesis Protein SpsA, Chain A"/>
    <property type="match status" value="1"/>
</dbReference>
<evidence type="ECO:0000256" key="7">
    <source>
        <dbReference type="ARBA" id="ARBA00023136"/>
    </source>
</evidence>
<dbReference type="SUPFAM" id="SSF53448">
    <property type="entry name" value="Nucleotide-diphospho-sugar transferases"/>
    <property type="match status" value="1"/>
</dbReference>
<gene>
    <name evidence="9" type="ORF">GOB84_11590</name>
</gene>
<evidence type="ECO:0000256" key="1">
    <source>
        <dbReference type="ARBA" id="ARBA00022475"/>
    </source>
</evidence>
<dbReference type="CDD" id="cd04179">
    <property type="entry name" value="DPM_DPG-synthase_like"/>
    <property type="match status" value="1"/>
</dbReference>
<evidence type="ECO:0000256" key="6">
    <source>
        <dbReference type="ARBA" id="ARBA00022989"/>
    </source>
</evidence>
<feature type="domain" description="Glycosyltransferase 2-like" evidence="8">
    <location>
        <begin position="10"/>
        <end position="175"/>
    </location>
</feature>
<evidence type="ECO:0000256" key="3">
    <source>
        <dbReference type="ARBA" id="ARBA00022679"/>
    </source>
</evidence>
<evidence type="ECO:0000256" key="5">
    <source>
        <dbReference type="ARBA" id="ARBA00022985"/>
    </source>
</evidence>
<evidence type="ECO:0000256" key="2">
    <source>
        <dbReference type="ARBA" id="ARBA00022676"/>
    </source>
</evidence>
<keyword evidence="2" id="KW-0328">Glycosyltransferase</keyword>
<evidence type="ECO:0000259" key="8">
    <source>
        <dbReference type="Pfam" id="PF00535"/>
    </source>
</evidence>
<dbReference type="InterPro" id="IPR001173">
    <property type="entry name" value="Glyco_trans_2-like"/>
</dbReference>
<evidence type="ECO:0000313" key="10">
    <source>
        <dbReference type="Proteomes" id="UP000615326"/>
    </source>
</evidence>
<dbReference type="Proteomes" id="UP000615326">
    <property type="component" value="Unassembled WGS sequence"/>
</dbReference>
<dbReference type="EMBL" id="WOSW01000023">
    <property type="protein sequence ID" value="NHO33191.1"/>
    <property type="molecule type" value="Genomic_DNA"/>
</dbReference>
<reference evidence="9 10" key="1">
    <citation type="journal article" date="2020" name="Int. J. Syst. Evol. Microbiol.">
        <title>Novel acetic acid bacteria from cider fermentations: Acetobacter conturbans sp. nov. and Acetobacter fallax sp. nov.</title>
        <authorList>
            <person name="Sombolestani A.S."/>
            <person name="Cleenwerck I."/>
            <person name="Cnockaert M."/>
            <person name="Borremans W."/>
            <person name="Wieme A.D."/>
            <person name="De Vuyst L."/>
            <person name="Vandamme P."/>
        </authorList>
    </citation>
    <scope>NUCLEOTIDE SEQUENCE [LARGE SCALE GENOMIC DNA]</scope>
    <source>
        <strain evidence="9 10">LMG 1637</strain>
    </source>
</reference>